<evidence type="ECO:0000256" key="4">
    <source>
        <dbReference type="ARBA" id="ARBA00022475"/>
    </source>
</evidence>
<keyword evidence="8 9" id="KW-0472">Membrane</keyword>
<comment type="similarity">
    <text evidence="2">Belongs to the branched chain amino acid transporter family.</text>
</comment>
<dbReference type="PANTHER" id="PTHR30588:SF0">
    <property type="entry name" value="BRANCHED-CHAIN AMINO ACID PERMEASE BRNQ"/>
    <property type="match status" value="1"/>
</dbReference>
<feature type="transmembrane region" description="Helical" evidence="9">
    <location>
        <begin position="49"/>
        <end position="73"/>
    </location>
</feature>
<evidence type="ECO:0000256" key="8">
    <source>
        <dbReference type="ARBA" id="ARBA00023136"/>
    </source>
</evidence>
<keyword evidence="11" id="KW-1185">Reference proteome</keyword>
<dbReference type="GO" id="GO:0005304">
    <property type="term" value="F:L-valine transmembrane transporter activity"/>
    <property type="evidence" value="ECO:0007669"/>
    <property type="project" value="TreeGrafter"/>
</dbReference>
<feature type="transmembrane region" description="Helical" evidence="9">
    <location>
        <begin position="385"/>
        <end position="403"/>
    </location>
</feature>
<feature type="transmembrane region" description="Helical" evidence="9">
    <location>
        <begin position="85"/>
        <end position="105"/>
    </location>
</feature>
<gene>
    <name evidence="10" type="ORF">SAMN04489737_1048</name>
</gene>
<evidence type="ECO:0000313" key="10">
    <source>
        <dbReference type="EMBL" id="SDU79944.1"/>
    </source>
</evidence>
<feature type="transmembrane region" description="Helical" evidence="9">
    <location>
        <begin position="320"/>
        <end position="344"/>
    </location>
</feature>
<dbReference type="GO" id="GO:0015818">
    <property type="term" value="P:isoleucine transport"/>
    <property type="evidence" value="ECO:0007669"/>
    <property type="project" value="TreeGrafter"/>
</dbReference>
<dbReference type="GO" id="GO:0015188">
    <property type="term" value="F:L-isoleucine transmembrane transporter activity"/>
    <property type="evidence" value="ECO:0007669"/>
    <property type="project" value="TreeGrafter"/>
</dbReference>
<feature type="transmembrane region" description="Helical" evidence="9">
    <location>
        <begin position="234"/>
        <end position="257"/>
    </location>
</feature>
<dbReference type="InterPro" id="IPR004685">
    <property type="entry name" value="Brnchd-chn_aa_trnsp_Livcs"/>
</dbReference>
<dbReference type="Proteomes" id="UP000214355">
    <property type="component" value="Chromosome I"/>
</dbReference>
<comment type="subcellular location">
    <subcellularLocation>
        <location evidence="1">Cell membrane</location>
        <topology evidence="1">Multi-pass membrane protein</topology>
    </subcellularLocation>
</comment>
<evidence type="ECO:0000256" key="6">
    <source>
        <dbReference type="ARBA" id="ARBA00022970"/>
    </source>
</evidence>
<dbReference type="GO" id="GO:0015820">
    <property type="term" value="P:L-leucine transport"/>
    <property type="evidence" value="ECO:0007669"/>
    <property type="project" value="TreeGrafter"/>
</dbReference>
<keyword evidence="4" id="KW-1003">Cell membrane</keyword>
<feature type="transmembrane region" description="Helical" evidence="9">
    <location>
        <begin position="448"/>
        <end position="468"/>
    </location>
</feature>
<evidence type="ECO:0000256" key="5">
    <source>
        <dbReference type="ARBA" id="ARBA00022692"/>
    </source>
</evidence>
<feature type="transmembrane region" description="Helical" evidence="9">
    <location>
        <begin position="195"/>
        <end position="214"/>
    </location>
</feature>
<sequence length="477" mass="51128">MSHNVNDMSRRRVPSWASFSQIPILKVIEPYLEHSLETRGGAMTANKRTVLIASLALFAMFFGAGNLIVPVMIGAHAGVNSWSAALGFVSTGVLLPVLSMVAMSTKRSHEKRLADRLGARLGLVITTLIFLFTGMVYAIPRVGAVSYEMAIGPFMPTANPWASTIALFVYSALFFAVASLLVLRPAMVMKGVGAWLTPALLILLFIVIAGAWTLPVVDIKPDPNYAHAPITEGFIQGYFTMDALAALMFGGVVIGSLKAAGLSKQQVHRGTAVAGLLAGIFLTIVYVGLVRVGQVGTGENGATLTAHVTRELFGPVGQGVFGLIVILACFTTAIGLLDASVEYFHDLIPAITRSQWLLIAAVVSFSLTNLGLTRILAIVAPANQFLYPLVMVLVIVSLVDLLVSAQLYFAYRIPAWTTAVLALLEALYTTEVKFFAPLRYLLDSFPAGHLQMAWVVPAAATLLIGIGLDWQRLTKGR</sequence>
<accession>A0A1H2LGJ9</accession>
<feature type="transmembrane region" description="Helical" evidence="9">
    <location>
        <begin position="410"/>
        <end position="428"/>
    </location>
</feature>
<evidence type="ECO:0000256" key="1">
    <source>
        <dbReference type="ARBA" id="ARBA00004651"/>
    </source>
</evidence>
<name>A0A1H2LGJ9_9ACTO</name>
<evidence type="ECO:0000256" key="3">
    <source>
        <dbReference type="ARBA" id="ARBA00022448"/>
    </source>
</evidence>
<protein>
    <submittedName>
        <fullName evidence="10">Branched-chain amino acid:cation transporter, LIVCS family</fullName>
    </submittedName>
</protein>
<feature type="transmembrane region" description="Helical" evidence="9">
    <location>
        <begin position="117"/>
        <end position="140"/>
    </location>
</feature>
<dbReference type="PANTHER" id="PTHR30588">
    <property type="entry name" value="BRANCHED-CHAIN AMINO ACID TRANSPORT SYSTEM 2 CARRIER PROTEIN"/>
    <property type="match status" value="1"/>
</dbReference>
<keyword evidence="5 9" id="KW-0812">Transmembrane</keyword>
<dbReference type="GO" id="GO:0005886">
    <property type="term" value="C:plasma membrane"/>
    <property type="evidence" value="ECO:0007669"/>
    <property type="project" value="UniProtKB-SubCell"/>
</dbReference>
<keyword evidence="7 9" id="KW-1133">Transmembrane helix</keyword>
<dbReference type="EMBL" id="LT629804">
    <property type="protein sequence ID" value="SDU79944.1"/>
    <property type="molecule type" value="Genomic_DNA"/>
</dbReference>
<dbReference type="AlphaFoldDB" id="A0A1H2LGJ9"/>
<evidence type="ECO:0000256" key="9">
    <source>
        <dbReference type="SAM" id="Phobius"/>
    </source>
</evidence>
<keyword evidence="3" id="KW-0813">Transport</keyword>
<dbReference type="Pfam" id="PF05525">
    <property type="entry name" value="Branch_AA_trans"/>
    <property type="match status" value="1"/>
</dbReference>
<dbReference type="GO" id="GO:0015190">
    <property type="term" value="F:L-leucine transmembrane transporter activity"/>
    <property type="evidence" value="ECO:0007669"/>
    <property type="project" value="TreeGrafter"/>
</dbReference>
<proteinExistence type="inferred from homology"/>
<evidence type="ECO:0000256" key="2">
    <source>
        <dbReference type="ARBA" id="ARBA00008540"/>
    </source>
</evidence>
<dbReference type="NCBIfam" id="TIGR00796">
    <property type="entry name" value="livcs"/>
    <property type="match status" value="1"/>
</dbReference>
<reference evidence="11" key="1">
    <citation type="submission" date="2016-10" db="EMBL/GenBank/DDBJ databases">
        <authorList>
            <person name="Varghese N."/>
            <person name="Submissions S."/>
        </authorList>
    </citation>
    <scope>NUCLEOTIDE SEQUENCE [LARGE SCALE GENOMIC DNA]</scope>
    <source>
        <strain evidence="11">DSM 10002</strain>
    </source>
</reference>
<organism evidence="10 11">
    <name type="scientific">Arcanobacterium phocae</name>
    <dbReference type="NCBI Taxonomy" id="131112"/>
    <lineage>
        <taxon>Bacteria</taxon>
        <taxon>Bacillati</taxon>
        <taxon>Actinomycetota</taxon>
        <taxon>Actinomycetes</taxon>
        <taxon>Actinomycetales</taxon>
        <taxon>Actinomycetaceae</taxon>
        <taxon>Arcanobacterium</taxon>
    </lineage>
</organism>
<keyword evidence="6" id="KW-0029">Amino-acid transport</keyword>
<feature type="transmembrane region" description="Helical" evidence="9">
    <location>
        <begin position="269"/>
        <end position="289"/>
    </location>
</feature>
<feature type="transmembrane region" description="Helical" evidence="9">
    <location>
        <begin position="356"/>
        <end position="379"/>
    </location>
</feature>
<evidence type="ECO:0000256" key="7">
    <source>
        <dbReference type="ARBA" id="ARBA00022989"/>
    </source>
</evidence>
<evidence type="ECO:0000313" key="11">
    <source>
        <dbReference type="Proteomes" id="UP000214355"/>
    </source>
</evidence>
<feature type="transmembrane region" description="Helical" evidence="9">
    <location>
        <begin position="160"/>
        <end position="183"/>
    </location>
</feature>
<dbReference type="STRING" id="131112.SAMN04489737_1048"/>